<evidence type="ECO:0000259" key="3">
    <source>
        <dbReference type="Pfam" id="PF03828"/>
    </source>
</evidence>
<dbReference type="OrthoDB" id="273917at2759"/>
<dbReference type="Proteomes" id="UP000009138">
    <property type="component" value="Unassembled WGS sequence"/>
</dbReference>
<keyword evidence="2" id="KW-0460">Magnesium</keyword>
<evidence type="ECO:0000256" key="1">
    <source>
        <dbReference type="ARBA" id="ARBA00022723"/>
    </source>
</evidence>
<keyword evidence="1" id="KW-0479">Metal-binding</keyword>
<sequence length="86" mass="10162">MKRVKFYCMDYCMHKPIDKSPNDPDYYACLLLGFLDYYSTFDASKYIICVKDKGRYYSVDEETSLIKVNYEEGKLFVINPDEPVTI</sequence>
<dbReference type="Pfam" id="PF03828">
    <property type="entry name" value="PAP_assoc"/>
    <property type="match status" value="1"/>
</dbReference>
<evidence type="ECO:0000313" key="5">
    <source>
        <dbReference type="Proteomes" id="UP000009138"/>
    </source>
</evidence>
<dbReference type="GO" id="GO:0046872">
    <property type="term" value="F:metal ion binding"/>
    <property type="evidence" value="ECO:0007669"/>
    <property type="project" value="UniProtKB-KW"/>
</dbReference>
<dbReference type="InterPro" id="IPR002058">
    <property type="entry name" value="PAP_assoc"/>
</dbReference>
<dbReference type="EMBL" id="CH476737">
    <property type="protein sequence ID" value="EIE83671.1"/>
    <property type="molecule type" value="Genomic_DNA"/>
</dbReference>
<dbReference type="InParanoid" id="I1C5E1"/>
<dbReference type="Gene3D" id="1.10.1410.10">
    <property type="match status" value="1"/>
</dbReference>
<evidence type="ECO:0000313" key="4">
    <source>
        <dbReference type="EMBL" id="EIE83671.1"/>
    </source>
</evidence>
<dbReference type="AlphaFoldDB" id="I1C5E1"/>
<dbReference type="VEuPathDB" id="FungiDB:RO3G_08376"/>
<organism evidence="4 5">
    <name type="scientific">Rhizopus delemar (strain RA 99-880 / ATCC MYA-4621 / FGSC 9543 / NRRL 43880)</name>
    <name type="common">Mucormycosis agent</name>
    <name type="synonym">Rhizopus arrhizus var. delemar</name>
    <dbReference type="NCBI Taxonomy" id="246409"/>
    <lineage>
        <taxon>Eukaryota</taxon>
        <taxon>Fungi</taxon>
        <taxon>Fungi incertae sedis</taxon>
        <taxon>Mucoromycota</taxon>
        <taxon>Mucoromycotina</taxon>
        <taxon>Mucoromycetes</taxon>
        <taxon>Mucorales</taxon>
        <taxon>Mucorineae</taxon>
        <taxon>Rhizopodaceae</taxon>
        <taxon>Rhizopus</taxon>
    </lineage>
</organism>
<dbReference type="SUPFAM" id="SSF81631">
    <property type="entry name" value="PAP/OAS1 substrate-binding domain"/>
    <property type="match status" value="1"/>
</dbReference>
<keyword evidence="5" id="KW-1185">Reference proteome</keyword>
<dbReference type="GeneID" id="93615347"/>
<dbReference type="RefSeq" id="XP_067519067.1">
    <property type="nucleotide sequence ID" value="XM_067662966.1"/>
</dbReference>
<accession>I1C5E1</accession>
<reference evidence="4 5" key="1">
    <citation type="journal article" date="2009" name="PLoS Genet.">
        <title>Genomic analysis of the basal lineage fungus Rhizopus oryzae reveals a whole-genome duplication.</title>
        <authorList>
            <person name="Ma L.-J."/>
            <person name="Ibrahim A.S."/>
            <person name="Skory C."/>
            <person name="Grabherr M.G."/>
            <person name="Burger G."/>
            <person name="Butler M."/>
            <person name="Elias M."/>
            <person name="Idnurm A."/>
            <person name="Lang B.F."/>
            <person name="Sone T."/>
            <person name="Abe A."/>
            <person name="Calvo S.E."/>
            <person name="Corrochano L.M."/>
            <person name="Engels R."/>
            <person name="Fu J."/>
            <person name="Hansberg W."/>
            <person name="Kim J.-M."/>
            <person name="Kodira C.D."/>
            <person name="Koehrsen M.J."/>
            <person name="Liu B."/>
            <person name="Miranda-Saavedra D."/>
            <person name="O'Leary S."/>
            <person name="Ortiz-Castellanos L."/>
            <person name="Poulter R."/>
            <person name="Rodriguez-Romero J."/>
            <person name="Ruiz-Herrera J."/>
            <person name="Shen Y.-Q."/>
            <person name="Zeng Q."/>
            <person name="Galagan J."/>
            <person name="Birren B.W."/>
            <person name="Cuomo C.A."/>
            <person name="Wickes B.L."/>
        </authorList>
    </citation>
    <scope>NUCLEOTIDE SEQUENCE [LARGE SCALE GENOMIC DNA]</scope>
    <source>
        <strain evidence="5">RA 99-880 / ATCC MYA-4621 / FGSC 9543 / NRRL 43880</strain>
    </source>
</reference>
<feature type="domain" description="PAP-associated" evidence="3">
    <location>
        <begin position="30"/>
        <end position="65"/>
    </location>
</feature>
<evidence type="ECO:0000256" key="2">
    <source>
        <dbReference type="ARBA" id="ARBA00022842"/>
    </source>
</evidence>
<protein>
    <recommendedName>
        <fullName evidence="3">PAP-associated domain-containing protein</fullName>
    </recommendedName>
</protein>
<proteinExistence type="predicted"/>
<name>I1C5E1_RHIO9</name>
<gene>
    <name evidence="4" type="ORF">RO3G_08376</name>
</gene>
<dbReference type="STRING" id="246409.I1C5E1"/>